<gene>
    <name evidence="2" type="ORF">CYK21_07360</name>
</gene>
<comment type="caution">
    <text evidence="2">The sequence shown here is derived from an EMBL/GenBank/DDBJ whole genome shotgun (WGS) entry which is preliminary data.</text>
</comment>
<feature type="compositionally biased region" description="Polar residues" evidence="1">
    <location>
        <begin position="30"/>
        <end position="39"/>
    </location>
</feature>
<accession>A0A2I1YG06</accession>
<evidence type="ECO:0000313" key="3">
    <source>
        <dbReference type="Proteomes" id="UP000235073"/>
    </source>
</evidence>
<feature type="region of interest" description="Disordered" evidence="1">
    <location>
        <begin position="26"/>
        <end position="81"/>
    </location>
</feature>
<organism evidence="2 3">
    <name type="scientific">Streptococcus macedonicus</name>
    <name type="common">Streptococcus gallolyticus macedonicus</name>
    <dbReference type="NCBI Taxonomy" id="59310"/>
    <lineage>
        <taxon>Bacteria</taxon>
        <taxon>Bacillati</taxon>
        <taxon>Bacillota</taxon>
        <taxon>Bacilli</taxon>
        <taxon>Lactobacillales</taxon>
        <taxon>Streptococcaceae</taxon>
        <taxon>Streptococcus</taxon>
    </lineage>
</organism>
<dbReference type="AlphaFoldDB" id="A0A2I1YG06"/>
<dbReference type="RefSeq" id="WP_101774291.1">
    <property type="nucleotide sequence ID" value="NZ_PKIB01000005.1"/>
</dbReference>
<proteinExistence type="predicted"/>
<name>A0A2I1YG06_STRMC</name>
<protein>
    <submittedName>
        <fullName evidence="2">Uncharacterized protein</fullName>
    </submittedName>
</protein>
<reference evidence="2 3" key="1">
    <citation type="submission" date="2017-12" db="EMBL/GenBank/DDBJ databases">
        <title>Phylogenetic diversity of female urinary microbiome.</title>
        <authorList>
            <person name="Thomas-White K."/>
            <person name="Wolfe A.J."/>
        </authorList>
    </citation>
    <scope>NUCLEOTIDE SEQUENCE [LARGE SCALE GENOMIC DNA]</scope>
    <source>
        <strain evidence="2 3">UMB0733</strain>
    </source>
</reference>
<evidence type="ECO:0000313" key="2">
    <source>
        <dbReference type="EMBL" id="PLA53799.1"/>
    </source>
</evidence>
<sequence>MKKRVVIGLLVLLVGLIILSVRSCHRNEQSRSPSSNTTDTVTQQSSKKKSSTSESEVLSAQDEATQTLEKTDEPLGEEETQRVNASLTVAFDYLTQVNNQSDVQVMYKDRLSVTSQAMAQTVVTMLKAGYQLDISTLKVYASDSENVYQFTVDLVKEGTENLTLAGNYVTGTQQLEIASLHGIPTGIQY</sequence>
<dbReference type="Proteomes" id="UP000235073">
    <property type="component" value="Unassembled WGS sequence"/>
</dbReference>
<dbReference type="EMBL" id="PKIB01000005">
    <property type="protein sequence ID" value="PLA53799.1"/>
    <property type="molecule type" value="Genomic_DNA"/>
</dbReference>
<evidence type="ECO:0000256" key="1">
    <source>
        <dbReference type="SAM" id="MobiDB-lite"/>
    </source>
</evidence>